<feature type="transmembrane region" description="Helical" evidence="2">
    <location>
        <begin position="289"/>
        <end position="315"/>
    </location>
</feature>
<dbReference type="Proteomes" id="UP000256690">
    <property type="component" value="Unassembled WGS sequence"/>
</dbReference>
<feature type="compositionally biased region" description="Acidic residues" evidence="1">
    <location>
        <begin position="113"/>
        <end position="124"/>
    </location>
</feature>
<name>A0A3D8RKQ8_9EURO</name>
<feature type="transmembrane region" description="Helical" evidence="2">
    <location>
        <begin position="335"/>
        <end position="357"/>
    </location>
</feature>
<keyword evidence="2" id="KW-1133">Transmembrane helix</keyword>
<feature type="compositionally biased region" description="Polar residues" evidence="1">
    <location>
        <begin position="28"/>
        <end position="39"/>
    </location>
</feature>
<gene>
    <name evidence="3" type="ORF">DSM5745_07275</name>
</gene>
<protein>
    <submittedName>
        <fullName evidence="3">Uncharacterized protein</fullName>
    </submittedName>
</protein>
<sequence>MDKQETSDPKPQVQVDDNRADTPPPVRKTTTASVASENLQPYAERTSYASTPSLHLQRTHETGTGADTGTEHQAQPDELSEKGEPSHQASPPPRPRSEVTIDLSRTETRSDAEADDDDGSEQGSEETGSFLADGSDEDPDPRHVFWRKLKRWIPLLDRSFYTLIGYNHINMIVSAIAIVLLSLMIAGCSSHLMRDVYILAFSYRAENGDIAIPNAVVNPSLYDLVANVSSTGVLEVRVGYFGFCIASASRDAVGGWVCKRDATVLASRIDTAIDPLNLLAIAANFKDEVILSVIMIMATVLVFVGFYALGTFPGWHEEMDAEGSIREVKPFPSNLVLQLVVGCHFIASLFLIVAVLWQHIASVAYAANTEIIYGGAVHARIGAAAVGMGWGAVGATVLVTVSMTVMTLSLRMVYHLLE</sequence>
<dbReference type="GeneID" id="38117645"/>
<feature type="transmembrane region" description="Helical" evidence="2">
    <location>
        <begin position="390"/>
        <end position="414"/>
    </location>
</feature>
<dbReference type="OrthoDB" id="3550957at2759"/>
<keyword evidence="2" id="KW-0472">Membrane</keyword>
<feature type="region of interest" description="Disordered" evidence="1">
    <location>
        <begin position="1"/>
        <end position="138"/>
    </location>
</feature>
<feature type="transmembrane region" description="Helical" evidence="2">
    <location>
        <begin position="168"/>
        <end position="188"/>
    </location>
</feature>
<keyword evidence="2" id="KW-0812">Transmembrane</keyword>
<dbReference type="STRING" id="1810919.A0A3D8RKQ8"/>
<evidence type="ECO:0000313" key="3">
    <source>
        <dbReference type="EMBL" id="RDW74613.1"/>
    </source>
</evidence>
<evidence type="ECO:0000313" key="4">
    <source>
        <dbReference type="Proteomes" id="UP000256690"/>
    </source>
</evidence>
<dbReference type="PANTHER" id="PTHR28092">
    <property type="entry name" value="FACTOR-INDUCED GENE 1 PROTEIN"/>
    <property type="match status" value="1"/>
</dbReference>
<feature type="compositionally biased region" description="Polar residues" evidence="1">
    <location>
        <begin position="47"/>
        <end position="56"/>
    </location>
</feature>
<dbReference type="RefSeq" id="XP_026602381.1">
    <property type="nucleotide sequence ID" value="XM_026749291.1"/>
</dbReference>
<evidence type="ECO:0000256" key="1">
    <source>
        <dbReference type="SAM" id="MobiDB-lite"/>
    </source>
</evidence>
<dbReference type="GO" id="GO:0043332">
    <property type="term" value="C:mating projection tip"/>
    <property type="evidence" value="ECO:0007669"/>
    <property type="project" value="TreeGrafter"/>
</dbReference>
<dbReference type="PANTHER" id="PTHR28092:SF1">
    <property type="entry name" value="FACTOR-INDUCED GENE 1 PROTEIN"/>
    <property type="match status" value="1"/>
</dbReference>
<dbReference type="Pfam" id="PF12351">
    <property type="entry name" value="Fig1"/>
    <property type="match status" value="1"/>
</dbReference>
<feature type="compositionally biased region" description="Basic and acidic residues" evidence="1">
    <location>
        <begin position="95"/>
        <end position="112"/>
    </location>
</feature>
<dbReference type="GO" id="GO:0016020">
    <property type="term" value="C:membrane"/>
    <property type="evidence" value="ECO:0007669"/>
    <property type="project" value="InterPro"/>
</dbReference>
<keyword evidence="4" id="KW-1185">Reference proteome</keyword>
<proteinExistence type="predicted"/>
<accession>A0A3D8RKQ8</accession>
<evidence type="ECO:0000256" key="2">
    <source>
        <dbReference type="SAM" id="Phobius"/>
    </source>
</evidence>
<dbReference type="AlphaFoldDB" id="A0A3D8RKQ8"/>
<dbReference type="EMBL" id="PVWQ01000008">
    <property type="protein sequence ID" value="RDW74613.1"/>
    <property type="molecule type" value="Genomic_DNA"/>
</dbReference>
<dbReference type="InterPro" id="IPR033481">
    <property type="entry name" value="Dni1/Fig1"/>
</dbReference>
<organism evidence="3 4">
    <name type="scientific">Aspergillus mulundensis</name>
    <dbReference type="NCBI Taxonomy" id="1810919"/>
    <lineage>
        <taxon>Eukaryota</taxon>
        <taxon>Fungi</taxon>
        <taxon>Dikarya</taxon>
        <taxon>Ascomycota</taxon>
        <taxon>Pezizomycotina</taxon>
        <taxon>Eurotiomycetes</taxon>
        <taxon>Eurotiomycetidae</taxon>
        <taxon>Eurotiales</taxon>
        <taxon>Aspergillaceae</taxon>
        <taxon>Aspergillus</taxon>
        <taxon>Aspergillus subgen. Nidulantes</taxon>
    </lineage>
</organism>
<reference evidence="3 4" key="1">
    <citation type="journal article" date="2018" name="IMA Fungus">
        <title>IMA Genome-F 9: Draft genome sequence of Annulohypoxylon stygium, Aspergillus mulundensis, Berkeleyomyces basicola (syn. Thielaviopsis basicola), Ceratocystis smalleyi, two Cercospora beticola strains, Coleophoma cylindrospora, Fusarium fracticaudum, Phialophora cf. hyalina, and Morchella septimelata.</title>
        <authorList>
            <person name="Wingfield B.D."/>
            <person name="Bills G.F."/>
            <person name="Dong Y."/>
            <person name="Huang W."/>
            <person name="Nel W.J."/>
            <person name="Swalarsk-Parry B.S."/>
            <person name="Vaghefi N."/>
            <person name="Wilken P.M."/>
            <person name="An Z."/>
            <person name="de Beer Z.W."/>
            <person name="De Vos L."/>
            <person name="Chen L."/>
            <person name="Duong T.A."/>
            <person name="Gao Y."/>
            <person name="Hammerbacher A."/>
            <person name="Kikkert J.R."/>
            <person name="Li Y."/>
            <person name="Li H."/>
            <person name="Li K."/>
            <person name="Li Q."/>
            <person name="Liu X."/>
            <person name="Ma X."/>
            <person name="Naidoo K."/>
            <person name="Pethybridge S.J."/>
            <person name="Sun J."/>
            <person name="Steenkamp E.T."/>
            <person name="van der Nest M.A."/>
            <person name="van Wyk S."/>
            <person name="Wingfield M.J."/>
            <person name="Xiong C."/>
            <person name="Yue Q."/>
            <person name="Zhang X."/>
        </authorList>
    </citation>
    <scope>NUCLEOTIDE SEQUENCE [LARGE SCALE GENOMIC DNA]</scope>
    <source>
        <strain evidence="3 4">DSM 5745</strain>
    </source>
</reference>
<comment type="caution">
    <text evidence="3">The sequence shown here is derived from an EMBL/GenBank/DDBJ whole genome shotgun (WGS) entry which is preliminary data.</text>
</comment>
<dbReference type="GO" id="GO:0000747">
    <property type="term" value="P:conjugation with cellular fusion"/>
    <property type="evidence" value="ECO:0007669"/>
    <property type="project" value="TreeGrafter"/>
</dbReference>